<protein>
    <submittedName>
        <fullName evidence="1">Uncharacterized protein</fullName>
    </submittedName>
</protein>
<dbReference type="OrthoDB" id="675218at2"/>
<accession>A0A1V9FXF3</accession>
<dbReference type="STRING" id="550983.A4R26_17900"/>
<gene>
    <name evidence="1" type="ORF">A4R26_17900</name>
</gene>
<dbReference type="RefSeq" id="WP_081163932.1">
    <property type="nucleotide sequence ID" value="NZ_LWBP01000112.1"/>
</dbReference>
<proteinExistence type="predicted"/>
<dbReference type="AlphaFoldDB" id="A0A1V9FXF3"/>
<dbReference type="EMBL" id="LWBP01000112">
    <property type="protein sequence ID" value="OQP63049.1"/>
    <property type="molecule type" value="Genomic_DNA"/>
</dbReference>
<sequence>MKCNINPKRIGSRIYKNHKTVPDTYSRSTMSIEFLITIFKALQKDFIAILYTEEPLRGMRNDEIALLNLEIKKAMEAINRIQKELTLTQTLVDFQKPHY</sequence>
<comment type="caution">
    <text evidence="1">The sequence shown here is derived from an EMBL/GenBank/DDBJ whole genome shotgun (WGS) entry which is preliminary data.</text>
</comment>
<evidence type="ECO:0000313" key="2">
    <source>
        <dbReference type="Proteomes" id="UP000192276"/>
    </source>
</evidence>
<keyword evidence="2" id="KW-1185">Reference proteome</keyword>
<dbReference type="Proteomes" id="UP000192276">
    <property type="component" value="Unassembled WGS sequence"/>
</dbReference>
<organism evidence="1 2">
    <name type="scientific">Niastella populi</name>
    <dbReference type="NCBI Taxonomy" id="550983"/>
    <lineage>
        <taxon>Bacteria</taxon>
        <taxon>Pseudomonadati</taxon>
        <taxon>Bacteroidota</taxon>
        <taxon>Chitinophagia</taxon>
        <taxon>Chitinophagales</taxon>
        <taxon>Chitinophagaceae</taxon>
        <taxon>Niastella</taxon>
    </lineage>
</organism>
<name>A0A1V9FXF3_9BACT</name>
<evidence type="ECO:0000313" key="1">
    <source>
        <dbReference type="EMBL" id="OQP63049.1"/>
    </source>
</evidence>
<reference evidence="2" key="1">
    <citation type="submission" date="2016-04" db="EMBL/GenBank/DDBJ databases">
        <authorList>
            <person name="Chen L."/>
            <person name="Zhuang W."/>
            <person name="Wang G."/>
        </authorList>
    </citation>
    <scope>NUCLEOTIDE SEQUENCE [LARGE SCALE GENOMIC DNA]</scope>
    <source>
        <strain evidence="2">208</strain>
    </source>
</reference>